<dbReference type="EMBL" id="BTSX01000005">
    <property type="protein sequence ID" value="GMT01359.1"/>
    <property type="molecule type" value="Genomic_DNA"/>
</dbReference>
<comment type="caution">
    <text evidence="1">The sequence shown here is derived from an EMBL/GenBank/DDBJ whole genome shotgun (WGS) entry which is preliminary data.</text>
</comment>
<reference evidence="1" key="1">
    <citation type="submission" date="2023-10" db="EMBL/GenBank/DDBJ databases">
        <title>Genome assembly of Pristionchus species.</title>
        <authorList>
            <person name="Yoshida K."/>
            <person name="Sommer R.J."/>
        </authorList>
    </citation>
    <scope>NUCLEOTIDE SEQUENCE</scope>
    <source>
        <strain evidence="1">RS0144</strain>
    </source>
</reference>
<keyword evidence="2" id="KW-1185">Reference proteome</keyword>
<proteinExistence type="predicted"/>
<dbReference type="AlphaFoldDB" id="A0AAV5U5H7"/>
<organism evidence="1 2">
    <name type="scientific">Pristionchus entomophagus</name>
    <dbReference type="NCBI Taxonomy" id="358040"/>
    <lineage>
        <taxon>Eukaryota</taxon>
        <taxon>Metazoa</taxon>
        <taxon>Ecdysozoa</taxon>
        <taxon>Nematoda</taxon>
        <taxon>Chromadorea</taxon>
        <taxon>Rhabditida</taxon>
        <taxon>Rhabditina</taxon>
        <taxon>Diplogasteromorpha</taxon>
        <taxon>Diplogasteroidea</taxon>
        <taxon>Neodiplogasteridae</taxon>
        <taxon>Pristionchus</taxon>
    </lineage>
</organism>
<feature type="non-terminal residue" evidence="1">
    <location>
        <position position="1"/>
    </location>
</feature>
<evidence type="ECO:0000313" key="2">
    <source>
        <dbReference type="Proteomes" id="UP001432027"/>
    </source>
</evidence>
<protein>
    <submittedName>
        <fullName evidence="1">Uncharacterized protein</fullName>
    </submittedName>
</protein>
<evidence type="ECO:0000313" key="1">
    <source>
        <dbReference type="EMBL" id="GMT01359.1"/>
    </source>
</evidence>
<name>A0AAV5U5H7_9BILA</name>
<dbReference type="Proteomes" id="UP001432027">
    <property type="component" value="Unassembled WGS sequence"/>
</dbReference>
<sequence length="110" mass="13040">VDPSFLVVEWTRYKVPIEREIGYYSQAMKSVFEQYGIATEEEMLSGLIVSIGNRISDNEENDGSFFNTNRVIEDRVRRIQETARERFFENIIDWKTDLEEVENKRIDVKP</sequence>
<accession>A0AAV5U5H7</accession>
<gene>
    <name evidence="1" type="ORF">PENTCL1PPCAC_23533</name>
</gene>
<feature type="non-terminal residue" evidence="1">
    <location>
        <position position="110"/>
    </location>
</feature>